<dbReference type="EMBL" id="JAAXLJ010000035">
    <property type="protein sequence ID" value="NLR19611.1"/>
    <property type="molecule type" value="Genomic_DNA"/>
</dbReference>
<dbReference type="InterPro" id="IPR010998">
    <property type="entry name" value="Integrase_recombinase_N"/>
</dbReference>
<dbReference type="Pfam" id="PF00589">
    <property type="entry name" value="Phage_integrase"/>
    <property type="match status" value="1"/>
</dbReference>
<gene>
    <name evidence="6" type="ORF">HC026_12005</name>
</gene>
<reference evidence="6 7" key="1">
    <citation type="submission" date="2020-04" db="EMBL/GenBank/DDBJ databases">
        <title>A novel species of genus Lactobacillus that was isolated from fermented food Zha-chili.</title>
        <authorList>
            <person name="Zhang Z."/>
        </authorList>
    </citation>
    <scope>NUCLEOTIDE SEQUENCE [LARGE SCALE GENOMIC DNA]</scope>
    <source>
        <strain evidence="7">HBUAS51383</strain>
    </source>
</reference>
<evidence type="ECO:0000256" key="2">
    <source>
        <dbReference type="ARBA" id="ARBA00022908"/>
    </source>
</evidence>
<dbReference type="PROSITE" id="PS51898">
    <property type="entry name" value="TYR_RECOMBINASE"/>
    <property type="match status" value="1"/>
</dbReference>
<comment type="caution">
    <text evidence="6">The sequence shown here is derived from an EMBL/GenBank/DDBJ whole genome shotgun (WGS) entry which is preliminary data.</text>
</comment>
<feature type="domain" description="Tyr recombinase" evidence="5">
    <location>
        <begin position="173"/>
        <end position="381"/>
    </location>
</feature>
<dbReference type="Pfam" id="PF14657">
    <property type="entry name" value="Arm-DNA-bind_4"/>
    <property type="match status" value="1"/>
</dbReference>
<comment type="similarity">
    <text evidence="1">Belongs to the 'phage' integrase family.</text>
</comment>
<dbReference type="Pfam" id="PF14659">
    <property type="entry name" value="Phage_int_SAM_3"/>
    <property type="match status" value="1"/>
</dbReference>
<keyword evidence="4" id="KW-0233">DNA recombination</keyword>
<accession>A0ABX1L5R9</accession>
<dbReference type="InterPro" id="IPR002104">
    <property type="entry name" value="Integrase_catalytic"/>
</dbReference>
<dbReference type="PANTHER" id="PTHR30349:SF64">
    <property type="entry name" value="PROPHAGE INTEGRASE INTD-RELATED"/>
    <property type="match status" value="1"/>
</dbReference>
<evidence type="ECO:0000256" key="1">
    <source>
        <dbReference type="ARBA" id="ARBA00008857"/>
    </source>
</evidence>
<dbReference type="RefSeq" id="WP_168926152.1">
    <property type="nucleotide sequence ID" value="NZ_JAAXLJ010000035.1"/>
</dbReference>
<keyword evidence="3" id="KW-0238">DNA-binding</keyword>
<dbReference type="InterPro" id="IPR013762">
    <property type="entry name" value="Integrase-like_cat_sf"/>
</dbReference>
<dbReference type="PANTHER" id="PTHR30349">
    <property type="entry name" value="PHAGE INTEGRASE-RELATED"/>
    <property type="match status" value="1"/>
</dbReference>
<keyword evidence="2" id="KW-0229">DNA integration</keyword>
<dbReference type="CDD" id="cd01189">
    <property type="entry name" value="INT_ICEBs1_C_like"/>
    <property type="match status" value="1"/>
</dbReference>
<evidence type="ECO:0000256" key="4">
    <source>
        <dbReference type="ARBA" id="ARBA00023172"/>
    </source>
</evidence>
<dbReference type="Proteomes" id="UP000763447">
    <property type="component" value="Unassembled WGS sequence"/>
</dbReference>
<dbReference type="SUPFAM" id="SSF56349">
    <property type="entry name" value="DNA breaking-rejoining enzymes"/>
    <property type="match status" value="1"/>
</dbReference>
<protein>
    <submittedName>
        <fullName evidence="6">Site-specific integrase</fullName>
    </submittedName>
</protein>
<dbReference type="Gene3D" id="1.10.443.10">
    <property type="entry name" value="Intergrase catalytic core"/>
    <property type="match status" value="1"/>
</dbReference>
<keyword evidence="7" id="KW-1185">Reference proteome</keyword>
<dbReference type="InterPro" id="IPR004107">
    <property type="entry name" value="Integrase_SAM-like_N"/>
</dbReference>
<proteinExistence type="inferred from homology"/>
<name>A0ABX1L5R9_9LACO</name>
<evidence type="ECO:0000313" key="6">
    <source>
        <dbReference type="EMBL" id="NLR19611.1"/>
    </source>
</evidence>
<organism evidence="6 7">
    <name type="scientific">Secundilactobacillus angelensis</name>
    <dbReference type="NCBI Taxonomy" id="2722706"/>
    <lineage>
        <taxon>Bacteria</taxon>
        <taxon>Bacillati</taxon>
        <taxon>Bacillota</taxon>
        <taxon>Bacilli</taxon>
        <taxon>Lactobacillales</taxon>
        <taxon>Lactobacillaceae</taxon>
        <taxon>Secundilactobacillus</taxon>
    </lineage>
</organism>
<dbReference type="InterPro" id="IPR028259">
    <property type="entry name" value="AP2-like_int_N"/>
</dbReference>
<dbReference type="InterPro" id="IPR050090">
    <property type="entry name" value="Tyrosine_recombinase_XerCD"/>
</dbReference>
<evidence type="ECO:0000313" key="7">
    <source>
        <dbReference type="Proteomes" id="UP000763447"/>
    </source>
</evidence>
<evidence type="ECO:0000256" key="3">
    <source>
        <dbReference type="ARBA" id="ARBA00023125"/>
    </source>
</evidence>
<sequence>MASIISYTLKNGNKRYMYSMYGGLDPQTGKPKHVLKRGFKTKKEATLAASRKELAISQGDVQKVNNILFSQVYEQWYQEYVNTVRESTWARTAGMFNNHILPAFGNKRIRTITINQVQRAVNKWYKAVSYNYKRWYEYTVAIFDFALKHGYMHGDNPATKITMPKKKESWGSKPENFWDKQQLTTFFNCIDPNTELEKFTLFRVLAFAGVRRGECLALTWNDVNFSKSTLTVNKTLTQGKRGKQIIQPPKTHKGRREVSLDPTTMNYLKRWRAHQKREYLLLGFNTMNKGQLIFANSKNKFKSLNTPAKWLNKIIKDYNATHTDELKRITVHGFRHTSASMLFAAGATIKEVQTRLGHEDAQTTLNIYTHVTKHQDNQAAEKLANYFDN</sequence>
<dbReference type="Gene3D" id="1.10.150.130">
    <property type="match status" value="1"/>
</dbReference>
<evidence type="ECO:0000259" key="5">
    <source>
        <dbReference type="PROSITE" id="PS51898"/>
    </source>
</evidence>
<dbReference type="InterPro" id="IPR011010">
    <property type="entry name" value="DNA_brk_join_enz"/>
</dbReference>